<dbReference type="PANTHER" id="PTHR24419:SF18">
    <property type="entry name" value="SERINE_THREONINE-PROTEIN KINASE HASPIN"/>
    <property type="match status" value="1"/>
</dbReference>
<accession>A0ABM1DZ19</accession>
<keyword evidence="6 9" id="KW-0067">ATP-binding</keyword>
<dbReference type="Gene3D" id="3.30.200.20">
    <property type="entry name" value="Phosphorylase Kinase, domain 1"/>
    <property type="match status" value="1"/>
</dbReference>
<dbReference type="PANTHER" id="PTHR24419">
    <property type="entry name" value="INTERLEUKIN-1 RECEPTOR-ASSOCIATED KINASE"/>
    <property type="match status" value="1"/>
</dbReference>
<feature type="region of interest" description="Disordered" evidence="10">
    <location>
        <begin position="1"/>
        <end position="145"/>
    </location>
</feature>
<gene>
    <name evidence="13" type="primary">LOC106807388</name>
</gene>
<feature type="region of interest" description="Disordered" evidence="10">
    <location>
        <begin position="575"/>
        <end position="615"/>
    </location>
</feature>
<dbReference type="SUPFAM" id="SSF56112">
    <property type="entry name" value="Protein kinase-like (PK-like)"/>
    <property type="match status" value="1"/>
</dbReference>
<dbReference type="RefSeq" id="XP_014665190.1">
    <property type="nucleotide sequence ID" value="XM_014809704.1"/>
</dbReference>
<evidence type="ECO:0000256" key="7">
    <source>
        <dbReference type="ARBA" id="ARBA00047899"/>
    </source>
</evidence>
<keyword evidence="5" id="KW-0418">Kinase</keyword>
<sequence length="972" mass="108570">MMGRQKPEKVGLKVYGRKQRVDTRISWTKVSSNVFSTDESPSTSEASSAEHDERLSANESSELTRTRGPFAPLSDSSNNSDGIFGAIPRRGTNYARANTRRGRRGGNRKENRPAMQLRKRDKSADTKYVNESSTNLQGGITSKHLPLRPVKDKPIMTALTQMQLGELNFDEFDDYSLVVTNTPERRNKKPSESTVNTTGELFSVGCSENEGQPAAVSWLDGSREQRCHFAEQTRSRVAAETDVSDSSLPQRFVRKSKRLLCMSMGSSASASRGERIHTQASGLMGTSTPLQHAVLMIRGQQLPGVGLSPVPLAEETHAEDEESVCFPESPSLVHDVASREVVDCEPCGQCSQSGREQCDCRYKRVTYRPAPVARSSYGNSHRNFSFEQLRSSIHSIQSGTDHLLGSGRVTERRRRPHAGVVPALLVSSSIAAESLGDSRRQSRRHARYLTRSAVILQASTELFDVSVASPTVAEDDGKLVRGATAGTDALDRLDADVAIDTDDSRASRAETEEALTCQSRCSADELETEGASELAEDDGREADDGADDANSTRYMLNTDVETAVAMMSACSLFESPHPSQRSGVRGADDVRPSDAADERLEDEVDDAGSDVGMLSRDRSVNQSGFERQAPCQLSARERVLDECEQEDYISFYKCLSSRMMKTSRKIGEGVYGEVFRVQDADKHDVAVKIIPIEGSDIVNDEAQKTFSEILPEIVISRELSSLQWANNNCTPNFTTVRRVSCVQGAYPSKLLQEWDSYNKRKGSENDRPDFFSKDQLFIVFEFEDGGEALERFQFSSMLEANSVVQQLVCSLATAEAQYEFEHRDLHWGNVLVKRTEKRHLRYVIGSSEVVLPSHGVQICIIDFTLSRIKKNGCVIYVDLALDPTIFTGEGDYQFSIYRRMKEKNENNWEMHCPFTNVLWLHYIMDKLLFETNYHQHDPETRVALRTFRDAYKELLNHISADDVYKNSILFNT</sequence>
<comment type="catalytic activity">
    <reaction evidence="8">
        <text>L-seryl-[protein] + ATP = O-phospho-L-seryl-[protein] + ADP + H(+)</text>
        <dbReference type="Rhea" id="RHEA:17989"/>
        <dbReference type="Rhea" id="RHEA-COMP:9863"/>
        <dbReference type="Rhea" id="RHEA-COMP:11604"/>
        <dbReference type="ChEBI" id="CHEBI:15378"/>
        <dbReference type="ChEBI" id="CHEBI:29999"/>
        <dbReference type="ChEBI" id="CHEBI:30616"/>
        <dbReference type="ChEBI" id="CHEBI:83421"/>
        <dbReference type="ChEBI" id="CHEBI:456216"/>
        <dbReference type="EC" id="2.7.11.1"/>
    </reaction>
</comment>
<evidence type="ECO:0000259" key="11">
    <source>
        <dbReference type="PROSITE" id="PS50011"/>
    </source>
</evidence>
<feature type="domain" description="Protein kinase" evidence="11">
    <location>
        <begin position="660"/>
        <end position="972"/>
    </location>
</feature>
<keyword evidence="12" id="KW-1185">Reference proteome</keyword>
<dbReference type="InterPro" id="IPR011009">
    <property type="entry name" value="Kinase-like_dom_sf"/>
</dbReference>
<feature type="compositionally biased region" description="Acidic residues" evidence="10">
    <location>
        <begin position="524"/>
        <end position="547"/>
    </location>
</feature>
<evidence type="ECO:0000256" key="2">
    <source>
        <dbReference type="ARBA" id="ARBA00022527"/>
    </source>
</evidence>
<dbReference type="SMART" id="SM00220">
    <property type="entry name" value="S_TKc"/>
    <property type="match status" value="1"/>
</dbReference>
<feature type="compositionally biased region" description="Basic and acidic residues" evidence="10">
    <location>
        <begin position="586"/>
        <end position="598"/>
    </location>
</feature>
<reference evidence="13" key="1">
    <citation type="submission" date="2025-08" db="UniProtKB">
        <authorList>
            <consortium name="RefSeq"/>
        </authorList>
    </citation>
    <scope>IDENTIFICATION</scope>
</reference>
<feature type="region of interest" description="Disordered" evidence="10">
    <location>
        <begin position="521"/>
        <end position="552"/>
    </location>
</feature>
<evidence type="ECO:0000256" key="3">
    <source>
        <dbReference type="ARBA" id="ARBA00022679"/>
    </source>
</evidence>
<dbReference type="PROSITE" id="PS00107">
    <property type="entry name" value="PROTEIN_KINASE_ATP"/>
    <property type="match status" value="1"/>
</dbReference>
<dbReference type="InterPro" id="IPR000719">
    <property type="entry name" value="Prot_kinase_dom"/>
</dbReference>
<evidence type="ECO:0000256" key="8">
    <source>
        <dbReference type="ARBA" id="ARBA00048679"/>
    </source>
</evidence>
<evidence type="ECO:0000256" key="6">
    <source>
        <dbReference type="ARBA" id="ARBA00022840"/>
    </source>
</evidence>
<evidence type="ECO:0000256" key="9">
    <source>
        <dbReference type="PROSITE-ProRule" id="PRU10141"/>
    </source>
</evidence>
<evidence type="ECO:0000256" key="1">
    <source>
        <dbReference type="ARBA" id="ARBA00012513"/>
    </source>
</evidence>
<keyword evidence="3" id="KW-0808">Transferase</keyword>
<proteinExistence type="predicted"/>
<feature type="compositionally biased region" description="Acidic residues" evidence="10">
    <location>
        <begin position="599"/>
        <end position="608"/>
    </location>
</feature>
<evidence type="ECO:0000256" key="4">
    <source>
        <dbReference type="ARBA" id="ARBA00022741"/>
    </source>
</evidence>
<feature type="binding site" evidence="9">
    <location>
        <position position="688"/>
    </location>
    <ligand>
        <name>ATP</name>
        <dbReference type="ChEBI" id="CHEBI:30616"/>
    </ligand>
</feature>
<organism evidence="12 13">
    <name type="scientific">Priapulus caudatus</name>
    <name type="common">Priapulid worm</name>
    <dbReference type="NCBI Taxonomy" id="37621"/>
    <lineage>
        <taxon>Eukaryota</taxon>
        <taxon>Metazoa</taxon>
        <taxon>Ecdysozoa</taxon>
        <taxon>Scalidophora</taxon>
        <taxon>Priapulida</taxon>
        <taxon>Priapulimorpha</taxon>
        <taxon>Priapulimorphida</taxon>
        <taxon>Priapulidae</taxon>
        <taxon>Priapulus</taxon>
    </lineage>
</organism>
<protein>
    <recommendedName>
        <fullName evidence="1">non-specific serine/threonine protein kinase</fullName>
        <ecNumber evidence="1">2.7.11.1</ecNumber>
    </recommendedName>
</protein>
<evidence type="ECO:0000313" key="13">
    <source>
        <dbReference type="RefSeq" id="XP_014665190.1"/>
    </source>
</evidence>
<name>A0ABM1DZ19_PRICU</name>
<dbReference type="Gene3D" id="1.10.510.10">
    <property type="entry name" value="Transferase(Phosphotransferase) domain 1"/>
    <property type="match status" value="1"/>
</dbReference>
<comment type="catalytic activity">
    <reaction evidence="7">
        <text>L-threonyl-[protein] + ATP = O-phospho-L-threonyl-[protein] + ADP + H(+)</text>
        <dbReference type="Rhea" id="RHEA:46608"/>
        <dbReference type="Rhea" id="RHEA-COMP:11060"/>
        <dbReference type="Rhea" id="RHEA-COMP:11605"/>
        <dbReference type="ChEBI" id="CHEBI:15378"/>
        <dbReference type="ChEBI" id="CHEBI:30013"/>
        <dbReference type="ChEBI" id="CHEBI:30616"/>
        <dbReference type="ChEBI" id="CHEBI:61977"/>
        <dbReference type="ChEBI" id="CHEBI:456216"/>
        <dbReference type="EC" id="2.7.11.1"/>
    </reaction>
</comment>
<feature type="compositionally biased region" description="Low complexity" evidence="10">
    <location>
        <begin position="36"/>
        <end position="47"/>
    </location>
</feature>
<feature type="compositionally biased region" description="Polar residues" evidence="10">
    <location>
        <begin position="129"/>
        <end position="140"/>
    </location>
</feature>
<dbReference type="InterPro" id="IPR017441">
    <property type="entry name" value="Protein_kinase_ATP_BS"/>
</dbReference>
<dbReference type="InterPro" id="IPR024604">
    <property type="entry name" value="GSG2_C"/>
</dbReference>
<dbReference type="GeneID" id="106807388"/>
<evidence type="ECO:0000313" key="12">
    <source>
        <dbReference type="Proteomes" id="UP000695022"/>
    </source>
</evidence>
<dbReference type="Proteomes" id="UP000695022">
    <property type="component" value="Unplaced"/>
</dbReference>
<dbReference type="PROSITE" id="PS50011">
    <property type="entry name" value="PROTEIN_KINASE_DOM"/>
    <property type="match status" value="1"/>
</dbReference>
<feature type="compositionally biased region" description="Polar residues" evidence="10">
    <location>
        <begin position="25"/>
        <end position="35"/>
    </location>
</feature>
<keyword evidence="4 9" id="KW-0547">Nucleotide-binding</keyword>
<dbReference type="EC" id="2.7.11.1" evidence="1"/>
<evidence type="ECO:0000256" key="5">
    <source>
        <dbReference type="ARBA" id="ARBA00022777"/>
    </source>
</evidence>
<dbReference type="Pfam" id="PF12330">
    <property type="entry name" value="Haspin_kinase"/>
    <property type="match status" value="1"/>
</dbReference>
<keyword evidence="2" id="KW-0723">Serine/threonine-protein kinase</keyword>
<evidence type="ECO:0000256" key="10">
    <source>
        <dbReference type="SAM" id="MobiDB-lite"/>
    </source>
</evidence>
<dbReference type="SMART" id="SM01331">
    <property type="entry name" value="DUF3635"/>
    <property type="match status" value="1"/>
</dbReference>
<feature type="compositionally biased region" description="Basic and acidic residues" evidence="10">
    <location>
        <begin position="1"/>
        <end position="11"/>
    </location>
</feature>